<feature type="binding site" evidence="6">
    <location>
        <position position="8"/>
    </location>
    <ligand>
        <name>Mg(2+)</name>
        <dbReference type="ChEBI" id="CHEBI:18420"/>
    </ligand>
</feature>
<dbReference type="NCBIfam" id="TIGR00016">
    <property type="entry name" value="ackA"/>
    <property type="match status" value="1"/>
</dbReference>
<keyword evidence="3 6" id="KW-0547">Nucleotide-binding</keyword>
<evidence type="ECO:0000256" key="3">
    <source>
        <dbReference type="ARBA" id="ARBA00022741"/>
    </source>
</evidence>
<dbReference type="CDD" id="cd24010">
    <property type="entry name" value="ASKHA_NBD_AcK_PK"/>
    <property type="match status" value="1"/>
</dbReference>
<comment type="subcellular location">
    <subcellularLocation>
        <location evidence="6">Cytoplasm</location>
    </subcellularLocation>
</comment>
<evidence type="ECO:0000256" key="2">
    <source>
        <dbReference type="ARBA" id="ARBA00022679"/>
    </source>
</evidence>
<gene>
    <name evidence="6" type="primary">ackA</name>
    <name evidence="9" type="ORF">FHL05_08085</name>
    <name evidence="8" type="ORF">FHL06_09935</name>
</gene>
<dbReference type="GO" id="GO:0008776">
    <property type="term" value="F:acetate kinase activity"/>
    <property type="evidence" value="ECO:0007669"/>
    <property type="project" value="UniProtKB-UniRule"/>
</dbReference>
<comment type="cofactor">
    <cofactor evidence="6">
        <name>Mg(2+)</name>
        <dbReference type="ChEBI" id="CHEBI:18420"/>
    </cofactor>
    <cofactor evidence="6">
        <name>Mn(2+)</name>
        <dbReference type="ChEBI" id="CHEBI:29035"/>
    </cofactor>
    <text evidence="6">Mg(2+). Can also accept Mn(2+).</text>
</comment>
<feature type="binding site" evidence="6">
    <location>
        <begin position="283"/>
        <end position="285"/>
    </location>
    <ligand>
        <name>ATP</name>
        <dbReference type="ChEBI" id="CHEBI:30616"/>
    </ligand>
</feature>
<dbReference type="OrthoDB" id="9802453at2"/>
<comment type="pathway">
    <text evidence="6">Metabolic intermediate biosynthesis; acetyl-CoA biosynthesis; acetyl-CoA from acetate: step 1/2.</text>
</comment>
<feature type="active site" description="Proton donor/acceptor" evidence="6">
    <location>
        <position position="147"/>
    </location>
</feature>
<dbReference type="Pfam" id="PF00871">
    <property type="entry name" value="Acetate_kinase"/>
    <property type="match status" value="1"/>
</dbReference>
<evidence type="ECO:0000256" key="6">
    <source>
        <dbReference type="HAMAP-Rule" id="MF_00020"/>
    </source>
</evidence>
<reference evidence="10 11" key="1">
    <citation type="journal article" date="2019" name="Syst. Appl. Microbiol.">
        <title>Polyphasic characterization of two novel Lactobacillus spp. isolated from blown salami packages: Description of Lactobacillus halodurans sp. nov. and Lactobacillus salsicarnum sp. nov.</title>
        <authorList>
            <person name="Schuster J.A."/>
            <person name="Klingl A."/>
            <person name="Vogel R.F."/>
            <person name="Ehrmann M.A."/>
        </authorList>
    </citation>
    <scope>NUCLEOTIDE SEQUENCE [LARGE SCALE GENOMIC DNA]</scope>
    <source>
        <strain evidence="9 10">TMW 1.1920</strain>
        <strain evidence="8 11">TMW 1.2172</strain>
    </source>
</reference>
<feature type="site" description="Transition state stabilizer" evidence="6">
    <location>
        <position position="179"/>
    </location>
</feature>
<dbReference type="GO" id="GO:0006085">
    <property type="term" value="P:acetyl-CoA biosynthetic process"/>
    <property type="evidence" value="ECO:0007669"/>
    <property type="project" value="UniProtKB-UniRule"/>
</dbReference>
<keyword evidence="6" id="KW-0963">Cytoplasm</keyword>
<organism evidence="8 11">
    <name type="scientific">Companilactobacillus halodurans</name>
    <dbReference type="NCBI Taxonomy" id="2584183"/>
    <lineage>
        <taxon>Bacteria</taxon>
        <taxon>Bacillati</taxon>
        <taxon>Bacillota</taxon>
        <taxon>Bacilli</taxon>
        <taxon>Lactobacillales</taxon>
        <taxon>Lactobacillaceae</taxon>
        <taxon>Companilactobacillus</taxon>
    </lineage>
</organism>
<dbReference type="PROSITE" id="PS01076">
    <property type="entry name" value="ACETATE_KINASE_2"/>
    <property type="match status" value="1"/>
</dbReference>
<dbReference type="PANTHER" id="PTHR21060">
    <property type="entry name" value="ACETATE KINASE"/>
    <property type="match status" value="1"/>
</dbReference>
<dbReference type="GO" id="GO:0000287">
    <property type="term" value="F:magnesium ion binding"/>
    <property type="evidence" value="ECO:0007669"/>
    <property type="project" value="UniProtKB-UniRule"/>
</dbReference>
<feature type="binding site" evidence="6">
    <location>
        <begin position="330"/>
        <end position="334"/>
    </location>
    <ligand>
        <name>ATP</name>
        <dbReference type="ChEBI" id="CHEBI:30616"/>
    </ligand>
</feature>
<dbReference type="SUPFAM" id="SSF53067">
    <property type="entry name" value="Actin-like ATPase domain"/>
    <property type="match status" value="2"/>
</dbReference>
<dbReference type="PANTHER" id="PTHR21060:SF15">
    <property type="entry name" value="ACETATE KINASE-RELATED"/>
    <property type="match status" value="1"/>
</dbReference>
<evidence type="ECO:0000313" key="8">
    <source>
        <dbReference type="EMBL" id="MQS76690.1"/>
    </source>
</evidence>
<sequence length="396" mass="43528">MQKTLIINAGSSSLKWQLFEMPAETVLANGLVERISMPGSIFTIKYGNHQKYQKTVDNLGQSSAVKMVFDELQKLTIIQDLSEITAVAHRVVAGGQIFKHAVEITPEVLQEIKSLSNFAPLHNPMEAKGIETMAQTLPDVKQYAVFDSQFFTDLPEMNAIYSLPYEITQKYQIRRYGEHGISHGYLTSRAAELLHKDQKDVDLVTMHLGSGASLAAVKNGKAFDTSMGFTPLTGVTMGTRAGDVDPSLVPYLMKELDVSDPDEIMMLLNQKSGLLGISGISPDMREIRAQEKTNPQAKLAVEVFINRIIKYAGSYLTELDGADALVFAGGIGEHNPKLRQEIIDKLSIFNVKLDSKLNEAGKEGIISSSDSAIKVLLIPTDEELAMVRQVASLQNK</sequence>
<evidence type="ECO:0000256" key="4">
    <source>
        <dbReference type="ARBA" id="ARBA00022777"/>
    </source>
</evidence>
<dbReference type="EMBL" id="VDFO01000028">
    <property type="protein sequence ID" value="MQS97843.1"/>
    <property type="molecule type" value="Genomic_DNA"/>
</dbReference>
<dbReference type="Proteomes" id="UP000371423">
    <property type="component" value="Unassembled WGS sequence"/>
</dbReference>
<dbReference type="EC" id="2.7.2.1" evidence="6"/>
<dbReference type="HAMAP" id="MF_00020">
    <property type="entry name" value="Acetate_kinase"/>
    <property type="match status" value="1"/>
</dbReference>
<comment type="function">
    <text evidence="6">Catalyzes the formation of acetyl phosphate from acetate and ATP. Can also catalyze the reverse reaction.</text>
</comment>
<evidence type="ECO:0000256" key="7">
    <source>
        <dbReference type="RuleBase" id="RU003835"/>
    </source>
</evidence>
<feature type="site" description="Transition state stabilizer" evidence="6">
    <location>
        <position position="240"/>
    </location>
</feature>
<feature type="binding site" evidence="6">
    <location>
        <position position="382"/>
    </location>
    <ligand>
        <name>Mg(2+)</name>
        <dbReference type="ChEBI" id="CHEBI:18420"/>
    </ligand>
</feature>
<dbReference type="PRINTS" id="PR00471">
    <property type="entry name" value="ACETATEKNASE"/>
</dbReference>
<feature type="binding site" evidence="6">
    <location>
        <position position="90"/>
    </location>
    <ligand>
        <name>substrate</name>
    </ligand>
</feature>
<dbReference type="UniPathway" id="UPA00340">
    <property type="reaction ID" value="UER00458"/>
</dbReference>
<dbReference type="InterPro" id="IPR043129">
    <property type="entry name" value="ATPase_NBD"/>
</dbReference>
<dbReference type="Gene3D" id="3.30.420.40">
    <property type="match status" value="2"/>
</dbReference>
<protein>
    <recommendedName>
        <fullName evidence="6">Acetate kinase</fullName>
        <ecNumber evidence="6">2.7.2.1</ecNumber>
    </recommendedName>
    <alternativeName>
        <fullName evidence="6">Acetokinase</fullName>
    </alternativeName>
</protein>
<evidence type="ECO:0000256" key="5">
    <source>
        <dbReference type="ARBA" id="ARBA00022840"/>
    </source>
</evidence>
<proteinExistence type="inferred from homology"/>
<dbReference type="GO" id="GO:0006083">
    <property type="term" value="P:acetate metabolic process"/>
    <property type="evidence" value="ECO:0007669"/>
    <property type="project" value="TreeGrafter"/>
</dbReference>
<accession>A0A5P0ZR06</accession>
<keyword evidence="6" id="KW-0460">Magnesium</keyword>
<dbReference type="PIRSF" id="PIRSF000722">
    <property type="entry name" value="Acetate_prop_kin"/>
    <property type="match status" value="1"/>
</dbReference>
<comment type="similarity">
    <text evidence="1 6 7">Belongs to the acetokinase family.</text>
</comment>
<dbReference type="Proteomes" id="UP000414364">
    <property type="component" value="Unassembled WGS sequence"/>
</dbReference>
<evidence type="ECO:0000313" key="9">
    <source>
        <dbReference type="EMBL" id="MQS97843.1"/>
    </source>
</evidence>
<dbReference type="AlphaFoldDB" id="A0A5P0ZR06"/>
<evidence type="ECO:0000256" key="1">
    <source>
        <dbReference type="ARBA" id="ARBA00008748"/>
    </source>
</evidence>
<dbReference type="InterPro" id="IPR000890">
    <property type="entry name" value="Aliphatic_acid_kin_short-chain"/>
</dbReference>
<keyword evidence="2 6" id="KW-0808">Transferase</keyword>
<evidence type="ECO:0000313" key="10">
    <source>
        <dbReference type="Proteomes" id="UP000371423"/>
    </source>
</evidence>
<dbReference type="EMBL" id="VDFP01000023">
    <property type="protein sequence ID" value="MQS76690.1"/>
    <property type="molecule type" value="Genomic_DNA"/>
</dbReference>
<keyword evidence="6" id="KW-0479">Metal-binding</keyword>
<dbReference type="RefSeq" id="WP_153386236.1">
    <property type="nucleotide sequence ID" value="NZ_VDFO01000028.1"/>
</dbReference>
<name>A0A5P0ZR06_9LACO</name>
<keyword evidence="5 6" id="KW-0067">ATP-binding</keyword>
<dbReference type="GO" id="GO:0005524">
    <property type="term" value="F:ATP binding"/>
    <property type="evidence" value="ECO:0007669"/>
    <property type="project" value="UniProtKB-KW"/>
</dbReference>
<dbReference type="PROSITE" id="PS01075">
    <property type="entry name" value="ACETATE_KINASE_1"/>
    <property type="match status" value="1"/>
</dbReference>
<comment type="caution">
    <text evidence="8">The sequence shown here is derived from an EMBL/GenBank/DDBJ whole genome shotgun (WGS) entry which is preliminary data.</text>
</comment>
<dbReference type="InterPro" id="IPR004372">
    <property type="entry name" value="Ac/propionate_kinase"/>
</dbReference>
<keyword evidence="4 6" id="KW-0418">Kinase</keyword>
<dbReference type="InterPro" id="IPR023865">
    <property type="entry name" value="Aliphatic_acid_kinase_CS"/>
</dbReference>
<feature type="binding site" evidence="6">
    <location>
        <position position="15"/>
    </location>
    <ligand>
        <name>ATP</name>
        <dbReference type="ChEBI" id="CHEBI:30616"/>
    </ligand>
</feature>
<evidence type="ECO:0000313" key="11">
    <source>
        <dbReference type="Proteomes" id="UP000414364"/>
    </source>
</evidence>
<keyword evidence="10" id="KW-1185">Reference proteome</keyword>
<feature type="binding site" evidence="6">
    <location>
        <begin position="207"/>
        <end position="211"/>
    </location>
    <ligand>
        <name>ATP</name>
        <dbReference type="ChEBI" id="CHEBI:30616"/>
    </ligand>
</feature>
<comment type="subunit">
    <text evidence="6">Homodimer.</text>
</comment>
<comment type="catalytic activity">
    <reaction evidence="6">
        <text>acetate + ATP = acetyl phosphate + ADP</text>
        <dbReference type="Rhea" id="RHEA:11352"/>
        <dbReference type="ChEBI" id="CHEBI:22191"/>
        <dbReference type="ChEBI" id="CHEBI:30089"/>
        <dbReference type="ChEBI" id="CHEBI:30616"/>
        <dbReference type="ChEBI" id="CHEBI:456216"/>
        <dbReference type="EC" id="2.7.2.1"/>
    </reaction>
</comment>
<dbReference type="GO" id="GO:0005737">
    <property type="term" value="C:cytoplasm"/>
    <property type="evidence" value="ECO:0007669"/>
    <property type="project" value="UniProtKB-SubCell"/>
</dbReference>